<reference evidence="4" key="1">
    <citation type="journal article" date="2004" name="Nature">
        <title>Genome duplication in the teleost fish Tetraodon nigroviridis reveals the early vertebrate proto-karyotype.</title>
        <authorList>
            <person name="Jaillon O."/>
            <person name="Aury J.-M."/>
            <person name="Brunet F."/>
            <person name="Petit J.-L."/>
            <person name="Stange-Thomann N."/>
            <person name="Mauceli E."/>
            <person name="Bouneau L."/>
            <person name="Fischer C."/>
            <person name="Ozouf-Costaz C."/>
            <person name="Bernot A."/>
            <person name="Nicaud S."/>
            <person name="Jaffe D."/>
            <person name="Fisher S."/>
            <person name="Lutfalla G."/>
            <person name="Dossat C."/>
            <person name="Segurens B."/>
            <person name="Dasilva C."/>
            <person name="Salanoubat M."/>
            <person name="Levy M."/>
            <person name="Boudet N."/>
            <person name="Castellano S."/>
            <person name="Anthouard V."/>
            <person name="Jubin C."/>
            <person name="Castelli V."/>
            <person name="Katinka M."/>
            <person name="Vacherie B."/>
            <person name="Biemont C."/>
            <person name="Skalli Z."/>
            <person name="Cattolico L."/>
            <person name="Poulain J."/>
            <person name="De Berardinis V."/>
            <person name="Cruaud C."/>
            <person name="Duprat S."/>
            <person name="Brottier P."/>
            <person name="Coutanceau J.-P."/>
            <person name="Gouzy J."/>
            <person name="Parra G."/>
            <person name="Lardier G."/>
            <person name="Chapple C."/>
            <person name="McKernan K.J."/>
            <person name="McEwan P."/>
            <person name="Bosak S."/>
            <person name="Kellis M."/>
            <person name="Volff J.-N."/>
            <person name="Guigo R."/>
            <person name="Zody M.C."/>
            <person name="Mesirov J."/>
            <person name="Lindblad-Toh K."/>
            <person name="Birren B."/>
            <person name="Nusbaum C."/>
            <person name="Kahn D."/>
            <person name="Robinson-Rechavi M."/>
            <person name="Laudet V."/>
            <person name="Schachter V."/>
            <person name="Quetier F."/>
            <person name="Saurin W."/>
            <person name="Scarpelli C."/>
            <person name="Wincker P."/>
            <person name="Lander E.S."/>
            <person name="Weissenbach J."/>
            <person name="Roest Crollius H."/>
        </authorList>
    </citation>
    <scope>NUCLEOTIDE SEQUENCE [LARGE SCALE GENOMIC DNA]</scope>
</reference>
<protein>
    <submittedName>
        <fullName evidence="4">(spotted green pufferfish) hypothetical protein</fullName>
    </submittedName>
</protein>
<feature type="compositionally biased region" description="Basic residues" evidence="2">
    <location>
        <begin position="55"/>
        <end position="69"/>
    </location>
</feature>
<accession>Q4ST74</accession>
<dbReference type="PROSITE" id="PS50084">
    <property type="entry name" value="KH_TYPE_1"/>
    <property type="match status" value="1"/>
</dbReference>
<evidence type="ECO:0000256" key="1">
    <source>
        <dbReference type="PROSITE-ProRule" id="PRU00117"/>
    </source>
</evidence>
<sequence length="69" mass="7754">MYSYVPEHLVGYIIGKNGNGVKKIIKASGVIKIILNVQGMENIPQRSTRSTRISVLRHKSRHPNLQKAD</sequence>
<comment type="caution">
    <text evidence="4">The sequence shown here is derived from an EMBL/GenBank/DDBJ whole genome shotgun (WGS) entry which is preliminary data.</text>
</comment>
<dbReference type="Gene3D" id="3.30.1370.10">
    <property type="entry name" value="K Homology domain, type 1"/>
    <property type="match status" value="1"/>
</dbReference>
<dbReference type="AlphaFoldDB" id="Q4ST74"/>
<dbReference type="InterPro" id="IPR004088">
    <property type="entry name" value="KH_dom_type_1"/>
</dbReference>
<dbReference type="GO" id="GO:0003723">
    <property type="term" value="F:RNA binding"/>
    <property type="evidence" value="ECO:0007669"/>
    <property type="project" value="UniProtKB-UniRule"/>
</dbReference>
<gene>
    <name evidence="4" type="ORF">GSTENG00013085001</name>
</gene>
<name>Q4ST74_TETNG</name>
<feature type="region of interest" description="Disordered" evidence="2">
    <location>
        <begin position="46"/>
        <end position="69"/>
    </location>
</feature>
<evidence type="ECO:0000259" key="3">
    <source>
        <dbReference type="Pfam" id="PF00013"/>
    </source>
</evidence>
<evidence type="ECO:0000256" key="2">
    <source>
        <dbReference type="SAM" id="MobiDB-lite"/>
    </source>
</evidence>
<organism evidence="4">
    <name type="scientific">Tetraodon nigroviridis</name>
    <name type="common">Spotted green pufferfish</name>
    <name type="synonym">Chelonodon nigroviridis</name>
    <dbReference type="NCBI Taxonomy" id="99883"/>
    <lineage>
        <taxon>Eukaryota</taxon>
        <taxon>Metazoa</taxon>
        <taxon>Chordata</taxon>
        <taxon>Craniata</taxon>
        <taxon>Vertebrata</taxon>
        <taxon>Euteleostomi</taxon>
        <taxon>Actinopterygii</taxon>
        <taxon>Neopterygii</taxon>
        <taxon>Teleostei</taxon>
        <taxon>Neoteleostei</taxon>
        <taxon>Acanthomorphata</taxon>
        <taxon>Eupercaria</taxon>
        <taxon>Tetraodontiformes</taxon>
        <taxon>Tetradontoidea</taxon>
        <taxon>Tetraodontidae</taxon>
        <taxon>Tetraodon</taxon>
    </lineage>
</organism>
<keyword evidence="1" id="KW-0694">RNA-binding</keyword>
<dbReference type="SUPFAM" id="SSF54791">
    <property type="entry name" value="Eukaryotic type KH-domain (KH-domain type I)"/>
    <property type="match status" value="1"/>
</dbReference>
<dbReference type="Pfam" id="PF00013">
    <property type="entry name" value="KH_1"/>
    <property type="match status" value="1"/>
</dbReference>
<dbReference type="EMBL" id="CAAE01014294">
    <property type="protein sequence ID" value="CAF96158.1"/>
    <property type="molecule type" value="Genomic_DNA"/>
</dbReference>
<feature type="domain" description="K Homology" evidence="3">
    <location>
        <begin position="5"/>
        <end position="36"/>
    </location>
</feature>
<evidence type="ECO:0000313" key="4">
    <source>
        <dbReference type="EMBL" id="CAF96158.1"/>
    </source>
</evidence>
<proteinExistence type="predicted"/>
<dbReference type="InterPro" id="IPR036612">
    <property type="entry name" value="KH_dom_type_1_sf"/>
</dbReference>
<dbReference type="KEGG" id="tng:GSTEN00013085G001"/>
<reference evidence="4" key="2">
    <citation type="submission" date="2004-02" db="EMBL/GenBank/DDBJ databases">
        <authorList>
            <consortium name="Genoscope"/>
            <consortium name="Whitehead Institute Centre for Genome Research"/>
        </authorList>
    </citation>
    <scope>NUCLEOTIDE SEQUENCE</scope>
</reference>